<dbReference type="GO" id="GO:0005886">
    <property type="term" value="C:plasma membrane"/>
    <property type="evidence" value="ECO:0007669"/>
    <property type="project" value="UniProtKB-SubCell"/>
</dbReference>
<evidence type="ECO:0000256" key="1">
    <source>
        <dbReference type="ARBA" id="ARBA00004651"/>
    </source>
</evidence>
<dbReference type="InterPro" id="IPR018076">
    <property type="entry name" value="T2SS_GspF_dom"/>
</dbReference>
<reference evidence="9 10" key="1">
    <citation type="submission" date="2019-02" db="EMBL/GenBank/DDBJ databases">
        <authorList>
            <person name="Fomenkov A."/>
            <person name="Dubinina G."/>
            <person name="Grabovich M."/>
            <person name="Vincze T."/>
            <person name="Roberts R.J."/>
        </authorList>
    </citation>
    <scope>NUCLEOTIDE SEQUENCE [LARGE SCALE GENOMIC DNA]</scope>
    <source>
        <strain evidence="9 10">P</strain>
    </source>
</reference>
<keyword evidence="5 7" id="KW-1133">Transmembrane helix</keyword>
<accession>A0A5C1QDC8</accession>
<feature type="transmembrane region" description="Helical" evidence="7">
    <location>
        <begin position="156"/>
        <end position="185"/>
    </location>
</feature>
<evidence type="ECO:0000256" key="4">
    <source>
        <dbReference type="ARBA" id="ARBA00022692"/>
    </source>
</evidence>
<evidence type="ECO:0000256" key="6">
    <source>
        <dbReference type="ARBA" id="ARBA00023136"/>
    </source>
</evidence>
<evidence type="ECO:0000256" key="7">
    <source>
        <dbReference type="SAM" id="Phobius"/>
    </source>
</evidence>
<dbReference type="Gene3D" id="1.20.81.30">
    <property type="entry name" value="Type II secretion system (T2SS), domain F"/>
    <property type="match status" value="2"/>
</dbReference>
<sequence>MLKYRCKAVNSSGTVVEVTLDARDKDELYTLLRDRDLSLLSAIKVNSSRLKLNKNQIITFTQTISLLLNSNLSIQDAIKIGQTSFTDKKVVTLSNLITENLDRGESLSGTLKTLNPGFSDLYIGLIEVGETTGNLKKVINQLHFFLDREKKFNDKLIGAIIYPIIVLSMTLIFSVVFVIFILPGFNEMFQSLGGGLADTLVNRGRTLTTIVTITTLLLAIVVLIHLKRDQKIEEIYLKIPFIGKIVLENETFNLIFALSVLTESSLTIENSLDYGKNVLKNSYLKSQIDSIKNSIICGSSLSLAFRETLFPSKVSSFIQVGEKTGNITSIFNELSSYYLKESEKRIERFMTVIDPIFTLLLGSGLLLLISTFILPVLTKMGDLL</sequence>
<feature type="domain" description="Type II secretion system protein GspF" evidence="8">
    <location>
        <begin position="257"/>
        <end position="375"/>
    </location>
</feature>
<proteinExistence type="inferred from homology"/>
<reference evidence="9 10" key="2">
    <citation type="submission" date="2019-09" db="EMBL/GenBank/DDBJ databases">
        <title>Complete Genome Sequence and Methylome Analysis of free living Spirochaetas.</title>
        <authorList>
            <person name="Leshcheva N."/>
            <person name="Mikheeva N."/>
        </authorList>
    </citation>
    <scope>NUCLEOTIDE SEQUENCE [LARGE SCALE GENOMIC DNA]</scope>
    <source>
        <strain evidence="9 10">P</strain>
    </source>
</reference>
<dbReference type="InterPro" id="IPR003004">
    <property type="entry name" value="GspF/PilC"/>
</dbReference>
<dbReference type="AlphaFoldDB" id="A0A5C1QDC8"/>
<comment type="subcellular location">
    <subcellularLocation>
        <location evidence="1">Cell membrane</location>
        <topology evidence="1">Multi-pass membrane protein</topology>
    </subcellularLocation>
</comment>
<keyword evidence="6 7" id="KW-0472">Membrane</keyword>
<dbReference type="Pfam" id="PF00482">
    <property type="entry name" value="T2SSF"/>
    <property type="match status" value="2"/>
</dbReference>
<evidence type="ECO:0000256" key="2">
    <source>
        <dbReference type="ARBA" id="ARBA00005745"/>
    </source>
</evidence>
<dbReference type="Proteomes" id="UP000323824">
    <property type="component" value="Chromosome"/>
</dbReference>
<evidence type="ECO:0000259" key="8">
    <source>
        <dbReference type="Pfam" id="PF00482"/>
    </source>
</evidence>
<organism evidence="9 10">
    <name type="scientific">Thiospirochaeta perfilievii</name>
    <dbReference type="NCBI Taxonomy" id="252967"/>
    <lineage>
        <taxon>Bacteria</taxon>
        <taxon>Pseudomonadati</taxon>
        <taxon>Spirochaetota</taxon>
        <taxon>Spirochaetia</taxon>
        <taxon>Spirochaetales</taxon>
        <taxon>Spirochaetaceae</taxon>
        <taxon>Thiospirochaeta</taxon>
    </lineage>
</organism>
<name>A0A5C1QDC8_9SPIO</name>
<gene>
    <name evidence="9" type="ORF">EW093_05660</name>
</gene>
<dbReference type="OrthoDB" id="9805682at2"/>
<protein>
    <submittedName>
        <fullName evidence="9">Type II secretion system F family protein</fullName>
    </submittedName>
</protein>
<feature type="domain" description="Type II secretion system protein GspF" evidence="8">
    <location>
        <begin position="60"/>
        <end position="183"/>
    </location>
</feature>
<evidence type="ECO:0000313" key="9">
    <source>
        <dbReference type="EMBL" id="QEN04212.1"/>
    </source>
</evidence>
<feature type="transmembrane region" description="Helical" evidence="7">
    <location>
        <begin position="352"/>
        <end position="377"/>
    </location>
</feature>
<evidence type="ECO:0000256" key="5">
    <source>
        <dbReference type="ARBA" id="ARBA00022989"/>
    </source>
</evidence>
<evidence type="ECO:0000313" key="10">
    <source>
        <dbReference type="Proteomes" id="UP000323824"/>
    </source>
</evidence>
<dbReference type="KEGG" id="sper:EW093_05660"/>
<keyword evidence="10" id="KW-1185">Reference proteome</keyword>
<dbReference type="PANTHER" id="PTHR30012">
    <property type="entry name" value="GENERAL SECRETION PATHWAY PROTEIN"/>
    <property type="match status" value="1"/>
</dbReference>
<dbReference type="PANTHER" id="PTHR30012:SF0">
    <property type="entry name" value="TYPE II SECRETION SYSTEM PROTEIN F-RELATED"/>
    <property type="match status" value="1"/>
</dbReference>
<dbReference type="InterPro" id="IPR042094">
    <property type="entry name" value="T2SS_GspF_sf"/>
</dbReference>
<keyword evidence="4 7" id="KW-0812">Transmembrane</keyword>
<evidence type="ECO:0000256" key="3">
    <source>
        <dbReference type="ARBA" id="ARBA00022475"/>
    </source>
</evidence>
<feature type="transmembrane region" description="Helical" evidence="7">
    <location>
        <begin position="205"/>
        <end position="226"/>
    </location>
</feature>
<comment type="similarity">
    <text evidence="2">Belongs to the GSP F family.</text>
</comment>
<keyword evidence="3" id="KW-1003">Cell membrane</keyword>
<dbReference type="RefSeq" id="WP_149567460.1">
    <property type="nucleotide sequence ID" value="NZ_CP035807.1"/>
</dbReference>
<dbReference type="EMBL" id="CP035807">
    <property type="protein sequence ID" value="QEN04212.1"/>
    <property type="molecule type" value="Genomic_DNA"/>
</dbReference>